<dbReference type="SUPFAM" id="SSF54373">
    <property type="entry name" value="FAD-linked reductases, C-terminal domain"/>
    <property type="match status" value="1"/>
</dbReference>
<dbReference type="Proteomes" id="UP000037505">
    <property type="component" value="Unassembled WGS sequence"/>
</dbReference>
<evidence type="ECO:0000256" key="4">
    <source>
        <dbReference type="ARBA" id="ARBA00048448"/>
    </source>
</evidence>
<dbReference type="RefSeq" id="XP_015409693.1">
    <property type="nucleotide sequence ID" value="XM_015548051.1"/>
</dbReference>
<evidence type="ECO:0000256" key="3">
    <source>
        <dbReference type="ARBA" id="ARBA00023002"/>
    </source>
</evidence>
<comment type="similarity">
    <text evidence="2 6">Belongs to the flavin monoamine oxidase family.</text>
</comment>
<feature type="binding site" evidence="5">
    <location>
        <position position="427"/>
    </location>
    <ligand>
        <name>substrate</name>
    </ligand>
</feature>
<evidence type="ECO:0000256" key="6">
    <source>
        <dbReference type="RuleBase" id="RU362067"/>
    </source>
</evidence>
<feature type="binding site" evidence="5">
    <location>
        <begin position="114"/>
        <end position="115"/>
    </location>
    <ligand>
        <name>FAD</name>
        <dbReference type="ChEBI" id="CHEBI:57692"/>
    </ligand>
</feature>
<protein>
    <recommendedName>
        <fullName evidence="6">Amine oxidase</fullName>
        <ecNumber evidence="6">1.4.3.-</ecNumber>
    </recommendedName>
</protein>
<comment type="caution">
    <text evidence="8">The sequence shown here is derived from an EMBL/GenBank/DDBJ whole genome shotgun (WGS) entry which is preliminary data.</text>
</comment>
<dbReference type="EMBL" id="JNOM01000045">
    <property type="protein sequence ID" value="KNG88770.1"/>
    <property type="molecule type" value="Genomic_DNA"/>
</dbReference>
<evidence type="ECO:0000313" key="8">
    <source>
        <dbReference type="EMBL" id="KNG88770.1"/>
    </source>
</evidence>
<dbReference type="PRINTS" id="PR00757">
    <property type="entry name" value="AMINEOXDASEF"/>
</dbReference>
<gene>
    <name evidence="8" type="ORF">ANOM_002794</name>
</gene>
<dbReference type="PANTHER" id="PTHR43563">
    <property type="entry name" value="AMINE OXIDASE"/>
    <property type="match status" value="1"/>
</dbReference>
<evidence type="ECO:0000259" key="7">
    <source>
        <dbReference type="Pfam" id="PF01593"/>
    </source>
</evidence>
<dbReference type="Gene3D" id="3.50.50.60">
    <property type="entry name" value="FAD/NAD(P)-binding domain"/>
    <property type="match status" value="1"/>
</dbReference>
<dbReference type="STRING" id="1509407.A0A0L1JAN4"/>
<dbReference type="EC" id="1.4.3.-" evidence="6"/>
<dbReference type="AlphaFoldDB" id="A0A0L1JAN4"/>
<dbReference type="InterPro" id="IPR001613">
    <property type="entry name" value="Flavin_amine_oxidase"/>
</dbReference>
<dbReference type="Gene3D" id="3.90.660.10">
    <property type="match status" value="1"/>
</dbReference>
<dbReference type="Pfam" id="PF01593">
    <property type="entry name" value="Amino_oxidase"/>
    <property type="match status" value="1"/>
</dbReference>
<proteinExistence type="inferred from homology"/>
<dbReference type="OrthoDB" id="5046242at2759"/>
<dbReference type="InterPro" id="IPR050703">
    <property type="entry name" value="Flavin_MAO"/>
</dbReference>
<comment type="cofactor">
    <cofactor evidence="1 6">
        <name>FAD</name>
        <dbReference type="ChEBI" id="CHEBI:57692"/>
    </cofactor>
</comment>
<organism evidence="8 9">
    <name type="scientific">Aspergillus nomiae NRRL (strain ATCC 15546 / NRRL 13137 / CBS 260.88 / M93)</name>
    <dbReference type="NCBI Taxonomy" id="1509407"/>
    <lineage>
        <taxon>Eukaryota</taxon>
        <taxon>Fungi</taxon>
        <taxon>Dikarya</taxon>
        <taxon>Ascomycota</taxon>
        <taxon>Pezizomycotina</taxon>
        <taxon>Eurotiomycetes</taxon>
        <taxon>Eurotiomycetidae</taxon>
        <taxon>Eurotiales</taxon>
        <taxon>Aspergillaceae</taxon>
        <taxon>Aspergillus</taxon>
        <taxon>Aspergillus subgen. Circumdati</taxon>
    </lineage>
</organism>
<keyword evidence="9" id="KW-1185">Reference proteome</keyword>
<evidence type="ECO:0000313" key="9">
    <source>
        <dbReference type="Proteomes" id="UP000037505"/>
    </source>
</evidence>
<name>A0A0L1JAN4_ASPN3</name>
<feature type="binding site" evidence="5">
    <location>
        <position position="319"/>
    </location>
    <ligand>
        <name>FAD</name>
        <dbReference type="ChEBI" id="CHEBI:57692"/>
    </ligand>
</feature>
<keyword evidence="3 6" id="KW-0560">Oxidoreductase</keyword>
<dbReference type="SUPFAM" id="SSF51905">
    <property type="entry name" value="FAD/NAD(P)-binding domain"/>
    <property type="match status" value="1"/>
</dbReference>
<evidence type="ECO:0000256" key="5">
    <source>
        <dbReference type="PIRSR" id="PIRSR601613-1"/>
    </source>
</evidence>
<sequence length="532" mass="57879">IIVLSDAINSTGAAEPDLIDKLVYPNRAILSPSAHVFPIRVVYQKHINSLMFIPSVFSHCSLYTSYNLTSIKMASQSTSGSSNTVDVVVIGAGLSGLRAALGVQAAGLSYAVVEATDRVGGKTLTVPSKKSGPGVNDVGAAWINDTTQSEIYKLVQKYGLQVETQAIPGYDIFQSPEGSVLFKHGELPVSEEEKEALSQVLAHINELVSDVNLEDPGSGPNAKELDSVSIQEYCMQTFQSELIADLFDTIIQSLIGVNGNEVSMLAFLLSLKAGNGFEAITSDGKNGGQQLRVRQGNQTISKNMAAELKPGSIYLSSPVTEINQDSATGTCTVRAANNTTFHAKKVILSVATPLYKNITFTPPLPEYKQLLASRNKLGYYSKIIFVFEKPFWRTAGLTGAIQSQTGPFTFTMDNSFPDDEQWSIACFTVGRRGREWSLLSQDERRHTAWEQLRSALENTNLPSGEKIQVPEPINVLEYEWSKQDFFHGGPEPGMPPGVISQVGKGAVRKPFGGVHFVGTETALQWKGYMRVR</sequence>
<feature type="binding site" evidence="5">
    <location>
        <position position="95"/>
    </location>
    <ligand>
        <name>FAD</name>
        <dbReference type="ChEBI" id="CHEBI:57692"/>
    </ligand>
</feature>
<dbReference type="GO" id="GO:0097621">
    <property type="term" value="F:monoamine oxidase activity"/>
    <property type="evidence" value="ECO:0007669"/>
    <property type="project" value="UniProtKB-EC"/>
</dbReference>
<dbReference type="GeneID" id="26804598"/>
<evidence type="ECO:0000256" key="2">
    <source>
        <dbReference type="ARBA" id="ARBA00005995"/>
    </source>
</evidence>
<feature type="non-terminal residue" evidence="8">
    <location>
        <position position="1"/>
    </location>
</feature>
<feature type="domain" description="Amine oxidase" evidence="7">
    <location>
        <begin position="94"/>
        <end position="529"/>
    </location>
</feature>
<dbReference type="PANTHER" id="PTHR43563:SF14">
    <property type="entry name" value="AMINE OXIDASE"/>
    <property type="match status" value="1"/>
</dbReference>
<reference evidence="8 9" key="1">
    <citation type="submission" date="2014-06" db="EMBL/GenBank/DDBJ databases">
        <title>The Genome of the Aflatoxigenic Filamentous Fungus Aspergillus nomius.</title>
        <authorList>
            <person name="Moore M.G."/>
            <person name="Shannon B.M."/>
            <person name="Brian M.M."/>
        </authorList>
    </citation>
    <scope>NUCLEOTIDE SEQUENCE [LARGE SCALE GENOMIC DNA]</scope>
    <source>
        <strain evidence="8 9">NRRL 13137</strain>
    </source>
</reference>
<dbReference type="InterPro" id="IPR036188">
    <property type="entry name" value="FAD/NAD-bd_sf"/>
</dbReference>
<comment type="catalytic activity">
    <reaction evidence="4">
        <text>a secondary aliphatic amine + O2 + H2O = a primary amine + an aldehyde + H2O2</text>
        <dbReference type="Rhea" id="RHEA:26414"/>
        <dbReference type="ChEBI" id="CHEBI:15377"/>
        <dbReference type="ChEBI" id="CHEBI:15379"/>
        <dbReference type="ChEBI" id="CHEBI:16240"/>
        <dbReference type="ChEBI" id="CHEBI:17478"/>
        <dbReference type="ChEBI" id="CHEBI:58855"/>
        <dbReference type="ChEBI" id="CHEBI:65296"/>
        <dbReference type="EC" id="1.4.3.4"/>
    </reaction>
</comment>
<accession>A0A0L1JAN4</accession>
<evidence type="ECO:0000256" key="1">
    <source>
        <dbReference type="ARBA" id="ARBA00001974"/>
    </source>
</evidence>
<dbReference type="InterPro" id="IPR002937">
    <property type="entry name" value="Amino_oxidase"/>
</dbReference>
<feature type="binding site" evidence="5">
    <location>
        <position position="520"/>
    </location>
    <ligand>
        <name>FAD</name>
        <dbReference type="ChEBI" id="CHEBI:57692"/>
    </ligand>
</feature>
<dbReference type="Gene3D" id="1.10.405.10">
    <property type="entry name" value="Guanine Nucleotide Dissociation Inhibitor, domain 1"/>
    <property type="match status" value="1"/>
</dbReference>
<keyword evidence="6" id="KW-0274">FAD</keyword>
<keyword evidence="6" id="KW-0285">Flavoprotein</keyword>